<accession>A0A5B8UP27</accession>
<gene>
    <name evidence="1" type="ORF">FSB75_18400</name>
</gene>
<proteinExistence type="predicted"/>
<dbReference type="RefSeq" id="WP_146790479.1">
    <property type="nucleotide sequence ID" value="NZ_BAABIO010000003.1"/>
</dbReference>
<evidence type="ECO:0000313" key="1">
    <source>
        <dbReference type="EMBL" id="QEC57790.1"/>
    </source>
</evidence>
<dbReference type="EMBL" id="CP042433">
    <property type="protein sequence ID" value="QEC57790.1"/>
    <property type="molecule type" value="Genomic_DNA"/>
</dbReference>
<sequence>MMTKNAPSLIRMDSEELANLLTSVNETLATDVMYLQTAREPKQFGTIQLWNIRRKARYNGLVIR</sequence>
<reference evidence="1 2" key="1">
    <citation type="journal article" date="2015" name="Int. J. Syst. Evol. Microbiol.">
        <title>Flavisolibacter ginsenosidimutans sp. nov., with ginsenoside-converting activity isolated from soil used for cultivating ginseng.</title>
        <authorList>
            <person name="Zhao Y."/>
            <person name="Liu Q."/>
            <person name="Kang M.S."/>
            <person name="Jin F."/>
            <person name="Yu H."/>
            <person name="Im W.T."/>
        </authorList>
    </citation>
    <scope>NUCLEOTIDE SEQUENCE [LARGE SCALE GENOMIC DNA]</scope>
    <source>
        <strain evidence="1 2">Gsoil 636</strain>
    </source>
</reference>
<evidence type="ECO:0000313" key="2">
    <source>
        <dbReference type="Proteomes" id="UP000321204"/>
    </source>
</evidence>
<name>A0A5B8UP27_9BACT</name>
<protein>
    <submittedName>
        <fullName evidence="1">Uncharacterized protein</fullName>
    </submittedName>
</protein>
<keyword evidence="2" id="KW-1185">Reference proteome</keyword>
<organism evidence="1 2">
    <name type="scientific">Flavisolibacter ginsenosidimutans</name>
    <dbReference type="NCBI Taxonomy" id="661481"/>
    <lineage>
        <taxon>Bacteria</taxon>
        <taxon>Pseudomonadati</taxon>
        <taxon>Bacteroidota</taxon>
        <taxon>Chitinophagia</taxon>
        <taxon>Chitinophagales</taxon>
        <taxon>Chitinophagaceae</taxon>
        <taxon>Flavisolibacter</taxon>
    </lineage>
</organism>
<dbReference type="Proteomes" id="UP000321204">
    <property type="component" value="Chromosome"/>
</dbReference>
<dbReference type="KEGG" id="fgg:FSB75_18400"/>
<dbReference type="AlphaFoldDB" id="A0A5B8UP27"/>